<dbReference type="GO" id="GO:0016740">
    <property type="term" value="F:transferase activity"/>
    <property type="evidence" value="ECO:0007669"/>
    <property type="project" value="UniProtKB-KW"/>
</dbReference>
<evidence type="ECO:0000259" key="3">
    <source>
        <dbReference type="Pfam" id="PF02397"/>
    </source>
</evidence>
<feature type="domain" description="Bacterial sugar transferase" evidence="3">
    <location>
        <begin position="2"/>
        <end position="192"/>
    </location>
</feature>
<keyword evidence="2" id="KW-0812">Transmembrane</keyword>
<accession>A0ABQ2NCA8</accession>
<protein>
    <submittedName>
        <fullName evidence="4">Glycosyl transferase</fullName>
    </submittedName>
</protein>
<dbReference type="EMBL" id="BMNI01000008">
    <property type="protein sequence ID" value="GGO92527.1"/>
    <property type="molecule type" value="Genomic_DNA"/>
</dbReference>
<dbReference type="Pfam" id="PF02397">
    <property type="entry name" value="Bac_transf"/>
    <property type="match status" value="1"/>
</dbReference>
<dbReference type="Proteomes" id="UP000655410">
    <property type="component" value="Unassembled WGS sequence"/>
</dbReference>
<comment type="caution">
    <text evidence="4">The sequence shown here is derived from an EMBL/GenBank/DDBJ whole genome shotgun (WGS) entry which is preliminary data.</text>
</comment>
<name>A0ABQ2NCA8_9ACTN</name>
<dbReference type="PANTHER" id="PTHR30576:SF20">
    <property type="entry name" value="QUINOVOSAMINEPHOSPHOTRANSFERAE-RELATED"/>
    <property type="match status" value="1"/>
</dbReference>
<feature type="transmembrane region" description="Helical" evidence="2">
    <location>
        <begin position="7"/>
        <end position="30"/>
    </location>
</feature>
<reference evidence="5" key="1">
    <citation type="journal article" date="2019" name="Int. J. Syst. Evol. Microbiol.">
        <title>The Global Catalogue of Microorganisms (GCM) 10K type strain sequencing project: providing services to taxonomists for standard genome sequencing and annotation.</title>
        <authorList>
            <consortium name="The Broad Institute Genomics Platform"/>
            <consortium name="The Broad Institute Genome Sequencing Center for Infectious Disease"/>
            <person name="Wu L."/>
            <person name="Ma J."/>
        </authorList>
    </citation>
    <scope>NUCLEOTIDE SEQUENCE [LARGE SCALE GENOMIC DNA]</scope>
    <source>
        <strain evidence="5">CGMCC 4.7371</strain>
    </source>
</reference>
<comment type="similarity">
    <text evidence="1">Belongs to the bacterial sugar transferase family.</text>
</comment>
<dbReference type="RefSeq" id="WP_188784744.1">
    <property type="nucleotide sequence ID" value="NZ_BMNI01000008.1"/>
</dbReference>
<keyword evidence="2" id="KW-1133">Transmembrane helix</keyword>
<gene>
    <name evidence="4" type="primary">bplG</name>
    <name evidence="4" type="ORF">GCM10011584_29140</name>
</gene>
<evidence type="ECO:0000313" key="4">
    <source>
        <dbReference type="EMBL" id="GGO92527.1"/>
    </source>
</evidence>
<evidence type="ECO:0000256" key="2">
    <source>
        <dbReference type="SAM" id="Phobius"/>
    </source>
</evidence>
<evidence type="ECO:0000313" key="5">
    <source>
        <dbReference type="Proteomes" id="UP000655410"/>
    </source>
</evidence>
<dbReference type="InterPro" id="IPR003362">
    <property type="entry name" value="Bact_transf"/>
</dbReference>
<evidence type="ECO:0000256" key="1">
    <source>
        <dbReference type="ARBA" id="ARBA00006464"/>
    </source>
</evidence>
<sequence>MKRVLDVVIAGVGLVVASPVMVVLALAVALTSPGGALFRQVRVGREGEEFEILKFRSMRLGEPGIEVTAGGDPRITLVGAVLRSTKLDELPQLINVLRGEMSLVGPRPEVPKYVAHWPADIRREVLSVRPGITDPASLTFRREEEILAEADDPERAYLEEVMPQKLALYVDYVRNQTITGDLGILLGTVKATVGG</sequence>
<keyword evidence="2" id="KW-0472">Membrane</keyword>
<keyword evidence="4" id="KW-0808">Transferase</keyword>
<dbReference type="PANTHER" id="PTHR30576">
    <property type="entry name" value="COLANIC BIOSYNTHESIS UDP-GLUCOSE LIPID CARRIER TRANSFERASE"/>
    <property type="match status" value="1"/>
</dbReference>
<keyword evidence="5" id="KW-1185">Reference proteome</keyword>
<organism evidence="4 5">
    <name type="scientific">Nocardioides phosphati</name>
    <dbReference type="NCBI Taxonomy" id="1867775"/>
    <lineage>
        <taxon>Bacteria</taxon>
        <taxon>Bacillati</taxon>
        <taxon>Actinomycetota</taxon>
        <taxon>Actinomycetes</taxon>
        <taxon>Propionibacteriales</taxon>
        <taxon>Nocardioidaceae</taxon>
        <taxon>Nocardioides</taxon>
    </lineage>
</organism>
<proteinExistence type="inferred from homology"/>